<name>A0AAN7RSM6_MYCAM</name>
<evidence type="ECO:0000256" key="1">
    <source>
        <dbReference type="SAM" id="MobiDB-lite"/>
    </source>
</evidence>
<sequence length="625" mass="71125">MDSGIESTHSKFADTKLCGAVDTLEGRHAIQRDLDRLERWAHANLMTFNKAKCKVLHTGRGNPKHKYSLGGEWVESSPEEKDLGVLVDKKLNKTQQCALTAQKANRILGCIKRSMISRSREVILPLCSTLMRPHLQYCLQLWGPQHKKNMGLLEQVQRRAVKMIRGLEHLSCEDRLRELGLFSLEKRRLRGDLLAAFQYLKGAYKKTGEGLFSRTGSDRTRANGFKLKEGRFRLAIMKKFFTMRMVRHWNRLPREVVDAPSLEVFKARLDGALSNLGKIMLSQTDNLLGSSQDEGRAVDIVYFDFSKAFDTMSHNILIDKLMKYRLGTSNVPHGLTLGPVLLNIFINDLDDGTDCHLSKFEDDTNLGGVTDTSDGCATIQRDLHRLEKWADRNLMQLNKGGQHDKHGQQVKGGEPSHLALVSHSGVLGPGLVSPVQQRHRHTKASQPRASRMVKGLENVTCEERPREIDGTRGNGYSLKHRKFHLNIRKTPFNLKRVKHWHRLPREVLESPSLEILKTQLSMSSREGPPENRLSHFYKQDEVSMFSFVALHRRQRSETWSESSDRTRVHSEQTTDGRHKLQDGKFQLTKPFTMRAAKEGQGFPSEAVGSPSWKIFRSGQYKALSN</sequence>
<dbReference type="Proteomes" id="UP001333110">
    <property type="component" value="Unassembled WGS sequence"/>
</dbReference>
<reference evidence="2 3" key="1">
    <citation type="journal article" date="2023" name="J. Hered.">
        <title>Chromosome-level genome of the wood stork (Mycteria americana) provides insight into avian chromosome evolution.</title>
        <authorList>
            <person name="Flamio R. Jr."/>
            <person name="Ramstad K.M."/>
        </authorList>
    </citation>
    <scope>NUCLEOTIDE SEQUENCE [LARGE SCALE GENOMIC DNA]</scope>
    <source>
        <strain evidence="2">JAX WOST 10</strain>
    </source>
</reference>
<protein>
    <recommendedName>
        <fullName evidence="4">Reverse transcriptase domain-containing protein</fullName>
    </recommendedName>
</protein>
<keyword evidence="3" id="KW-1185">Reference proteome</keyword>
<comment type="caution">
    <text evidence="2">The sequence shown here is derived from an EMBL/GenBank/DDBJ whole genome shotgun (WGS) entry which is preliminary data.</text>
</comment>
<proteinExistence type="predicted"/>
<dbReference type="AlphaFoldDB" id="A0AAN7RSM6"/>
<organism evidence="2 3">
    <name type="scientific">Mycteria americana</name>
    <name type="common">Wood stork</name>
    <dbReference type="NCBI Taxonomy" id="33587"/>
    <lineage>
        <taxon>Eukaryota</taxon>
        <taxon>Metazoa</taxon>
        <taxon>Chordata</taxon>
        <taxon>Craniata</taxon>
        <taxon>Vertebrata</taxon>
        <taxon>Euteleostomi</taxon>
        <taxon>Archelosauria</taxon>
        <taxon>Archosauria</taxon>
        <taxon>Dinosauria</taxon>
        <taxon>Saurischia</taxon>
        <taxon>Theropoda</taxon>
        <taxon>Coelurosauria</taxon>
        <taxon>Aves</taxon>
        <taxon>Neognathae</taxon>
        <taxon>Neoaves</taxon>
        <taxon>Aequornithes</taxon>
        <taxon>Ciconiiformes</taxon>
        <taxon>Ciconiidae</taxon>
        <taxon>Mycteria</taxon>
    </lineage>
</organism>
<gene>
    <name evidence="2" type="ORF">QYF61_019861</name>
</gene>
<evidence type="ECO:0000313" key="2">
    <source>
        <dbReference type="EMBL" id="KAK4818824.1"/>
    </source>
</evidence>
<evidence type="ECO:0000313" key="3">
    <source>
        <dbReference type="Proteomes" id="UP001333110"/>
    </source>
</evidence>
<evidence type="ECO:0008006" key="4">
    <source>
        <dbReference type="Google" id="ProtNLM"/>
    </source>
</evidence>
<accession>A0AAN7RSM6</accession>
<feature type="compositionally biased region" description="Basic and acidic residues" evidence="1">
    <location>
        <begin position="556"/>
        <end position="582"/>
    </location>
</feature>
<feature type="region of interest" description="Disordered" evidence="1">
    <location>
        <begin position="556"/>
        <end position="583"/>
    </location>
</feature>
<dbReference type="EMBL" id="JAUNZN010000007">
    <property type="protein sequence ID" value="KAK4818824.1"/>
    <property type="molecule type" value="Genomic_DNA"/>
</dbReference>
<dbReference type="PANTHER" id="PTHR33332">
    <property type="entry name" value="REVERSE TRANSCRIPTASE DOMAIN-CONTAINING PROTEIN"/>
    <property type="match status" value="1"/>
</dbReference>
<dbReference type="PRINTS" id="PR01345">
    <property type="entry name" value="CERVTRCPTASE"/>
</dbReference>